<dbReference type="Gene3D" id="3.40.50.300">
    <property type="entry name" value="P-loop containing nucleotide triphosphate hydrolases"/>
    <property type="match status" value="2"/>
</dbReference>
<dbReference type="SUPFAM" id="SSF52540">
    <property type="entry name" value="P-loop containing nucleoside triphosphate hydrolases"/>
    <property type="match status" value="2"/>
</dbReference>
<dbReference type="InterPro" id="IPR015856">
    <property type="entry name" value="ABC_transpr_CbiO/EcfA_su"/>
</dbReference>
<comment type="similarity">
    <text evidence="2">Belongs to the ABC transporter superfamily.</text>
</comment>
<accession>A0AAX0V8T5</accession>
<dbReference type="GO" id="GO:0005524">
    <property type="term" value="F:ATP binding"/>
    <property type="evidence" value="ECO:0007669"/>
    <property type="project" value="UniProtKB-KW"/>
</dbReference>
<dbReference type="InterPro" id="IPR017871">
    <property type="entry name" value="ABC_transporter-like_CS"/>
</dbReference>
<sequence length="548" mass="60619">MGVLMVAIAQIEQLQFQYALANQPSLAGINLTVNAGDWVVVAGPSGSGKTTLLRQFKRELWPVGQRLGQVSFNGRLLADLDPAVSAQKIGFVFQNPENQLVMDTVIQELAFSLENSGEASANIQKRIAELVSFLGIQDILYASVHELSGGQKQLVNLAAILILQPSLLVLDEPTAQLDPIATKEFMSLLQRVHDELGITIIMSEHQLDDVLPLANQLWLMTNGCISYQGPVDQGLQAIWQQPTLRDFMPEIPRLFWQQQLTTETESVPLTVVAGQRQLPVGSIHDQLRPVVVGMQETLLTADHLDFQYTKNEPYVLNQLKLTVHTGDWLAIVGKNGIGKSTLLKVLIGLLEPRRGTVRLLERPLQKWPTEQLFKVIGYLSQQPADQFSAESVRVEFERRAVQLGREHPEEAATAMLAKLGLTALADSDPQDTSGGEQQLIALGIILLANPKLLILDEPTKGLDPLRKQALGHLLQQLQVEGLTIIMASHDMVFSARFANQCALLFDGAIVAQEAPHQFFQSNFFYTTPINRLLRPQDSAALTWEEVGR</sequence>
<evidence type="ECO:0000313" key="11">
    <source>
        <dbReference type="Proteomes" id="UP000234349"/>
    </source>
</evidence>
<dbReference type="CDD" id="cd03225">
    <property type="entry name" value="ABC_cobalt_CbiO_domain1"/>
    <property type="match status" value="2"/>
</dbReference>
<keyword evidence="3" id="KW-0813">Transport</keyword>
<dbReference type="GO" id="GO:0042626">
    <property type="term" value="F:ATPase-coupled transmembrane transporter activity"/>
    <property type="evidence" value="ECO:0007669"/>
    <property type="project" value="TreeGrafter"/>
</dbReference>
<comment type="subcellular location">
    <subcellularLocation>
        <location evidence="1">Cell membrane</location>
        <topology evidence="1">Peripheral membrane protein</topology>
    </subcellularLocation>
</comment>
<dbReference type="InterPro" id="IPR027417">
    <property type="entry name" value="P-loop_NTPase"/>
</dbReference>
<dbReference type="InterPro" id="IPR003593">
    <property type="entry name" value="AAA+_ATPase"/>
</dbReference>
<evidence type="ECO:0000313" key="10">
    <source>
        <dbReference type="EMBL" id="PKX76429.1"/>
    </source>
</evidence>
<dbReference type="AlphaFoldDB" id="A0AAX0V8T5"/>
<dbReference type="PROSITE" id="PS00211">
    <property type="entry name" value="ABC_TRANSPORTER_1"/>
    <property type="match status" value="1"/>
</dbReference>
<evidence type="ECO:0000256" key="1">
    <source>
        <dbReference type="ARBA" id="ARBA00004202"/>
    </source>
</evidence>
<evidence type="ECO:0000256" key="4">
    <source>
        <dbReference type="ARBA" id="ARBA00022475"/>
    </source>
</evidence>
<keyword evidence="7" id="KW-1278">Translocase</keyword>
<dbReference type="EMBL" id="MKGH01000049">
    <property type="protein sequence ID" value="PKX76429.1"/>
    <property type="molecule type" value="Genomic_DNA"/>
</dbReference>
<feature type="domain" description="ABC transporter" evidence="9">
    <location>
        <begin position="9"/>
        <end position="247"/>
    </location>
</feature>
<evidence type="ECO:0000256" key="8">
    <source>
        <dbReference type="ARBA" id="ARBA00023136"/>
    </source>
</evidence>
<evidence type="ECO:0000256" key="2">
    <source>
        <dbReference type="ARBA" id="ARBA00005417"/>
    </source>
</evidence>
<keyword evidence="5" id="KW-0547">Nucleotide-binding</keyword>
<gene>
    <name evidence="10" type="ORF">CUR37_09260</name>
</gene>
<dbReference type="GO" id="GO:0043190">
    <property type="term" value="C:ATP-binding cassette (ABC) transporter complex"/>
    <property type="evidence" value="ECO:0007669"/>
    <property type="project" value="TreeGrafter"/>
</dbReference>
<dbReference type="InterPro" id="IPR050095">
    <property type="entry name" value="ECF_ABC_transporter_ATP-bd"/>
</dbReference>
<proteinExistence type="inferred from homology"/>
<evidence type="ECO:0000256" key="5">
    <source>
        <dbReference type="ARBA" id="ARBA00022741"/>
    </source>
</evidence>
<dbReference type="PROSITE" id="PS50893">
    <property type="entry name" value="ABC_TRANSPORTER_2"/>
    <property type="match status" value="2"/>
</dbReference>
<dbReference type="Proteomes" id="UP000234349">
    <property type="component" value="Unassembled WGS sequence"/>
</dbReference>
<name>A0AAX0V8T5_LATSK</name>
<keyword evidence="8" id="KW-0472">Membrane</keyword>
<keyword evidence="6 10" id="KW-0067">ATP-binding</keyword>
<dbReference type="Pfam" id="PF00005">
    <property type="entry name" value="ABC_tran"/>
    <property type="match status" value="2"/>
</dbReference>
<dbReference type="PANTHER" id="PTHR43553">
    <property type="entry name" value="HEAVY METAL TRANSPORTER"/>
    <property type="match status" value="1"/>
</dbReference>
<organism evidence="10 11">
    <name type="scientific">Latilactobacillus sakei</name>
    <name type="common">Lactobacillus sakei</name>
    <dbReference type="NCBI Taxonomy" id="1599"/>
    <lineage>
        <taxon>Bacteria</taxon>
        <taxon>Bacillati</taxon>
        <taxon>Bacillota</taxon>
        <taxon>Bacilli</taxon>
        <taxon>Lactobacillales</taxon>
        <taxon>Lactobacillaceae</taxon>
        <taxon>Latilactobacillus</taxon>
    </lineage>
</organism>
<comment type="caution">
    <text evidence="10">The sequence shown here is derived from an EMBL/GenBank/DDBJ whole genome shotgun (WGS) entry which is preliminary data.</text>
</comment>
<evidence type="ECO:0000256" key="6">
    <source>
        <dbReference type="ARBA" id="ARBA00022840"/>
    </source>
</evidence>
<keyword evidence="4" id="KW-1003">Cell membrane</keyword>
<evidence type="ECO:0000256" key="3">
    <source>
        <dbReference type="ARBA" id="ARBA00022448"/>
    </source>
</evidence>
<feature type="domain" description="ABC transporter" evidence="9">
    <location>
        <begin position="299"/>
        <end position="531"/>
    </location>
</feature>
<dbReference type="SMART" id="SM00382">
    <property type="entry name" value="AAA"/>
    <property type="match status" value="2"/>
</dbReference>
<reference evidence="10 11" key="1">
    <citation type="submission" date="2016-09" db="EMBL/GenBank/DDBJ databases">
        <authorList>
            <person name="Inglin R.C."/>
        </authorList>
    </citation>
    <scope>NUCLEOTIDE SEQUENCE [LARGE SCALE GENOMIC DNA]</scope>
    <source>
        <strain evidence="10 11">RI-517</strain>
    </source>
</reference>
<dbReference type="InterPro" id="IPR003439">
    <property type="entry name" value="ABC_transporter-like_ATP-bd"/>
</dbReference>
<dbReference type="GO" id="GO:0016887">
    <property type="term" value="F:ATP hydrolysis activity"/>
    <property type="evidence" value="ECO:0007669"/>
    <property type="project" value="InterPro"/>
</dbReference>
<evidence type="ECO:0000259" key="9">
    <source>
        <dbReference type="PROSITE" id="PS50893"/>
    </source>
</evidence>
<evidence type="ECO:0000256" key="7">
    <source>
        <dbReference type="ARBA" id="ARBA00022967"/>
    </source>
</evidence>
<protein>
    <submittedName>
        <fullName evidence="10">Cobalt ABC transporter ATP-binding protein</fullName>
    </submittedName>
</protein>